<sequence length="411" mass="43691">MSQHHQPIGPTGPSRRGGGISDTLLVGLLGVTLALAVLTWTATGLGGWFRHGSWPEGVTFLNVGRALRGLLTDPGDIPGAWTDAPPEALPSATAVWVTFLLQLVVLFSLALFVSIRVTTWRARRAARRITRELPPEPEPEPLPPFETAAPAAPVAPAPTAPAVPVRETAPPPAPRADPVGEVLDAPGGLVVVDPDGSLWTRTAKQRGRRGPLHVYDPGHLTEAPVRLRWAPHRGCEQMPTARRRAERLLAPVRPAEPIFQLDAETAETLLRCCLHAAALAGEPFQHIPRWAQGRSLGEPGRVLRTHPHAAGGAVMELESALTAHPGRRDAALKLIGDALRPLEQVHIRQSCSPGRVDALALDNLTNEAGTLYVIGDARETAGLRGALLDAVAEAQPDLTVVGDAASAQGRR</sequence>
<evidence type="ECO:0000313" key="4">
    <source>
        <dbReference type="Proteomes" id="UP000219072"/>
    </source>
</evidence>
<keyword evidence="2" id="KW-0472">Membrane</keyword>
<feature type="transmembrane region" description="Helical" evidence="2">
    <location>
        <begin position="24"/>
        <end position="49"/>
    </location>
</feature>
<evidence type="ECO:0008006" key="5">
    <source>
        <dbReference type="Google" id="ProtNLM"/>
    </source>
</evidence>
<reference evidence="3 4" key="1">
    <citation type="submission" date="2017-09" db="EMBL/GenBank/DDBJ databases">
        <authorList>
            <person name="Ehlers B."/>
            <person name="Leendertz F.H."/>
        </authorList>
    </citation>
    <scope>NUCLEOTIDE SEQUENCE [LARGE SCALE GENOMIC DNA]</scope>
    <source>
        <strain evidence="3 4">CGMCC 4.7095</strain>
    </source>
</reference>
<accession>A0A286E4T3</accession>
<keyword evidence="4" id="KW-1185">Reference proteome</keyword>
<keyword evidence="2" id="KW-0812">Transmembrane</keyword>
<evidence type="ECO:0000256" key="2">
    <source>
        <dbReference type="SAM" id="Phobius"/>
    </source>
</evidence>
<dbReference type="Proteomes" id="UP000219072">
    <property type="component" value="Unassembled WGS sequence"/>
</dbReference>
<evidence type="ECO:0000313" key="3">
    <source>
        <dbReference type="EMBL" id="SOD65912.1"/>
    </source>
</evidence>
<dbReference type="OrthoDB" id="226701at2"/>
<evidence type="ECO:0000256" key="1">
    <source>
        <dbReference type="SAM" id="MobiDB-lite"/>
    </source>
</evidence>
<organism evidence="3 4">
    <name type="scientific">Streptomyces zhaozhouensis</name>
    <dbReference type="NCBI Taxonomy" id="1300267"/>
    <lineage>
        <taxon>Bacteria</taxon>
        <taxon>Bacillati</taxon>
        <taxon>Actinomycetota</taxon>
        <taxon>Actinomycetes</taxon>
        <taxon>Kitasatosporales</taxon>
        <taxon>Streptomycetaceae</taxon>
        <taxon>Streptomyces</taxon>
    </lineage>
</organism>
<dbReference type="AlphaFoldDB" id="A0A286E4T3"/>
<feature type="transmembrane region" description="Helical" evidence="2">
    <location>
        <begin position="94"/>
        <end position="118"/>
    </location>
</feature>
<proteinExistence type="predicted"/>
<feature type="region of interest" description="Disordered" evidence="1">
    <location>
        <begin position="131"/>
        <end position="174"/>
    </location>
</feature>
<gene>
    <name evidence="3" type="ORF">SAMN06297387_1243</name>
</gene>
<keyword evidence="2" id="KW-1133">Transmembrane helix</keyword>
<protein>
    <recommendedName>
        <fullName evidence="5">Type VI secretion protein</fullName>
    </recommendedName>
</protein>
<name>A0A286E4T3_9ACTN</name>
<dbReference type="EMBL" id="OCNE01000024">
    <property type="protein sequence ID" value="SOD65912.1"/>
    <property type="molecule type" value="Genomic_DNA"/>
</dbReference>
<dbReference type="RefSeq" id="WP_097233575.1">
    <property type="nucleotide sequence ID" value="NZ_OCNE01000024.1"/>
</dbReference>